<dbReference type="OrthoDB" id="9816120at2"/>
<dbReference type="Gene3D" id="2.130.10.130">
    <property type="entry name" value="Integrin alpha, N-terminal"/>
    <property type="match status" value="2"/>
</dbReference>
<evidence type="ECO:0000313" key="5">
    <source>
        <dbReference type="Proteomes" id="UP000198901"/>
    </source>
</evidence>
<dbReference type="NCBIfam" id="TIGR04183">
    <property type="entry name" value="Por_Secre_tail"/>
    <property type="match status" value="1"/>
</dbReference>
<reference evidence="4 5" key="1">
    <citation type="submission" date="2016-10" db="EMBL/GenBank/DDBJ databases">
        <authorList>
            <person name="de Groot N.N."/>
        </authorList>
    </citation>
    <scope>NUCLEOTIDE SEQUENCE [LARGE SCALE GENOMIC DNA]</scope>
    <source>
        <strain evidence="4 5">DSM 21668</strain>
    </source>
</reference>
<feature type="signal peptide" evidence="2">
    <location>
        <begin position="1"/>
        <end position="19"/>
    </location>
</feature>
<sequence length="749" mass="81430">MKKLYLLGWMALLCGKLSAQSFSFRFDTTARVSVNGRVLTNAWAGGLNAPQFSRMHLNADAIEDLVVFDRTAAKLYTFVATPSGTSYKWTYSPEYQTYFPLIDSWMLLRDYDGDGRKDLFARTPAGVRVFHNETVAGGPPIWVKVADPLYTQGFSGQVNMQVPSTDIPGIADLDGDGDLDFVIFDSSGNFAEYHQNQSVETSGKAGLVFKKIGYCWGNFIKEFYGDACFNIDCDSGESNCPARTSSVPGGRPLHAGNTLLLWDLNGDGLQDVLFSYIEASNVALMYNEGTKQKARFTKADYLFPAIQPVDIHLFPAIFSEDVTFDGKPDFLAAPNVYSNDALKTNDFRATAWLYENTGTTAKPELTFRKTNFLQDEMVDLGENTTTALADIDGDGDMDLLAGYAGIRNATDYRAGIALFRNTGNAAAARFERDTLDFMGLTAAILTKEKQLITDVRVFVADVSGDGVPDVGFAAETPAGTILRYLPNKGVKGGPFQLVTGELTSLPLPAGFRYGDIPLYIDLDRDGKIDLLRGTYYGGVQYYRNTGSNAQPVYQLMTDSFGGLADNFQNRGFSLLATDLNGDERADLVAAYSDGSLKIFDDFQSQPSTGFVSDTAIVARPAGSISDWQISTVPGFSAGDLDGDGLPELITGTGTGGFHLLKNYSKKRDPEPGNEDFSVGPNPTRGLVTVRTKSAAEIALYSLTGQLLGSARSVSNTEYELNLSALPAGVYLVRTQSASLGIRVRKIVRY</sequence>
<organism evidence="4 5">
    <name type="scientific">Siphonobacter aquaeclarae</name>
    <dbReference type="NCBI Taxonomy" id="563176"/>
    <lineage>
        <taxon>Bacteria</taxon>
        <taxon>Pseudomonadati</taxon>
        <taxon>Bacteroidota</taxon>
        <taxon>Cytophagia</taxon>
        <taxon>Cytophagales</taxon>
        <taxon>Cytophagaceae</taxon>
        <taxon>Siphonobacter</taxon>
    </lineage>
</organism>
<dbReference type="SUPFAM" id="SSF69318">
    <property type="entry name" value="Integrin alpha N-terminal domain"/>
    <property type="match status" value="2"/>
</dbReference>
<dbReference type="Pfam" id="PF13517">
    <property type="entry name" value="FG-GAP_3"/>
    <property type="match status" value="2"/>
</dbReference>
<dbReference type="RefSeq" id="WP_093199212.1">
    <property type="nucleotide sequence ID" value="NZ_FNGS01000002.1"/>
</dbReference>
<feature type="domain" description="Secretion system C-terminal sorting" evidence="3">
    <location>
        <begin position="680"/>
        <end position="741"/>
    </location>
</feature>
<accession>A0A1G9L588</accession>
<protein>
    <submittedName>
        <fullName evidence="4">Por secretion system C-terminal sorting domain-containing protein</fullName>
    </submittedName>
</protein>
<dbReference type="AlphaFoldDB" id="A0A1G9L588"/>
<dbReference type="Proteomes" id="UP000198901">
    <property type="component" value="Unassembled WGS sequence"/>
</dbReference>
<evidence type="ECO:0000256" key="1">
    <source>
        <dbReference type="ARBA" id="ARBA00022729"/>
    </source>
</evidence>
<evidence type="ECO:0000259" key="3">
    <source>
        <dbReference type="Pfam" id="PF18962"/>
    </source>
</evidence>
<feature type="chain" id="PRO_5011450002" evidence="2">
    <location>
        <begin position="20"/>
        <end position="749"/>
    </location>
</feature>
<proteinExistence type="predicted"/>
<dbReference type="InterPro" id="IPR026444">
    <property type="entry name" value="Secre_tail"/>
</dbReference>
<name>A0A1G9L588_9BACT</name>
<evidence type="ECO:0000313" key="4">
    <source>
        <dbReference type="EMBL" id="SDL57198.1"/>
    </source>
</evidence>
<dbReference type="Pfam" id="PF18962">
    <property type="entry name" value="Por_Secre_tail"/>
    <property type="match status" value="1"/>
</dbReference>
<dbReference type="PANTHER" id="PTHR44103">
    <property type="entry name" value="PROPROTEIN CONVERTASE P"/>
    <property type="match status" value="1"/>
</dbReference>
<dbReference type="STRING" id="563176.SAMN04488090_1273"/>
<dbReference type="PANTHER" id="PTHR44103:SF1">
    <property type="entry name" value="PROPROTEIN CONVERTASE P"/>
    <property type="match status" value="1"/>
</dbReference>
<keyword evidence="1 2" id="KW-0732">Signal</keyword>
<dbReference type="InterPro" id="IPR028994">
    <property type="entry name" value="Integrin_alpha_N"/>
</dbReference>
<keyword evidence="5" id="KW-1185">Reference proteome</keyword>
<gene>
    <name evidence="4" type="ORF">SAMN04488090_1273</name>
</gene>
<evidence type="ECO:0000256" key="2">
    <source>
        <dbReference type="SAM" id="SignalP"/>
    </source>
</evidence>
<dbReference type="InterPro" id="IPR013517">
    <property type="entry name" value="FG-GAP"/>
</dbReference>
<dbReference type="EMBL" id="FNGS01000002">
    <property type="protein sequence ID" value="SDL57198.1"/>
    <property type="molecule type" value="Genomic_DNA"/>
</dbReference>